<dbReference type="InterPro" id="IPR003615">
    <property type="entry name" value="HNH_nuc"/>
</dbReference>
<dbReference type="CDD" id="cd00085">
    <property type="entry name" value="HNHc"/>
    <property type="match status" value="1"/>
</dbReference>
<accession>A0ABP5AXF7</accession>
<reference evidence="2" key="1">
    <citation type="journal article" date="2019" name="Int. J. Syst. Evol. Microbiol.">
        <title>The Global Catalogue of Microorganisms (GCM) 10K type strain sequencing project: providing services to taxonomists for standard genome sequencing and annotation.</title>
        <authorList>
            <consortium name="The Broad Institute Genomics Platform"/>
            <consortium name="The Broad Institute Genome Sequencing Center for Infectious Disease"/>
            <person name="Wu L."/>
            <person name="Ma J."/>
        </authorList>
    </citation>
    <scope>NUCLEOTIDE SEQUENCE [LARGE SCALE GENOMIC DNA]</scope>
    <source>
        <strain evidence="2">JCM 13316</strain>
    </source>
</reference>
<proteinExistence type="predicted"/>
<sequence length="299" mass="32178">MTAVLLAWDPVWPEAWQPDYREAAAIAADAGFFRAVWDVAPAGDGLEPGSDAWFMVPGERAGLAGHGVVVSSPYGIADRQGSPETWARLVDIDIDVLLPLDELILLPDLPQEVFAVCPEAGGSAILSHPASEGLRRAWSQHDAAETYEGLFPGSLPQPAVRWSLTSRWEHDAEARRICLAHYGPSCSACGLDPEAVFGPDGTGVLQVHHVVPPSLLSDTYELDPVTDLVPLCPTCHAVSHRGYPDPFTPAELRRLLASRDVPLHGSVLQGALPSADQLRAQDDARRLLGFRSRRSGPAD</sequence>
<protein>
    <recommendedName>
        <fullName evidence="3">HNH endonuclease</fullName>
    </recommendedName>
</protein>
<dbReference type="Proteomes" id="UP001500784">
    <property type="component" value="Unassembled WGS sequence"/>
</dbReference>
<evidence type="ECO:0000313" key="1">
    <source>
        <dbReference type="EMBL" id="GAA1924973.1"/>
    </source>
</evidence>
<organism evidence="1 2">
    <name type="scientific">Arthrobacter gandavensis</name>
    <dbReference type="NCBI Taxonomy" id="169960"/>
    <lineage>
        <taxon>Bacteria</taxon>
        <taxon>Bacillati</taxon>
        <taxon>Actinomycetota</taxon>
        <taxon>Actinomycetes</taxon>
        <taxon>Micrococcales</taxon>
        <taxon>Micrococcaceae</taxon>
        <taxon>Arthrobacter</taxon>
    </lineage>
</organism>
<comment type="caution">
    <text evidence="1">The sequence shown here is derived from an EMBL/GenBank/DDBJ whole genome shotgun (WGS) entry which is preliminary data.</text>
</comment>
<evidence type="ECO:0000313" key="2">
    <source>
        <dbReference type="Proteomes" id="UP001500784"/>
    </source>
</evidence>
<dbReference type="EMBL" id="BAAALV010000010">
    <property type="protein sequence ID" value="GAA1924973.1"/>
    <property type="molecule type" value="Genomic_DNA"/>
</dbReference>
<name>A0ABP5AXF7_9MICC</name>
<keyword evidence="2" id="KW-1185">Reference proteome</keyword>
<gene>
    <name evidence="1" type="ORF">GCM10009688_32480</name>
</gene>
<dbReference type="RefSeq" id="WP_152229471.1">
    <property type="nucleotide sequence ID" value="NZ_BAAALV010000010.1"/>
</dbReference>
<evidence type="ECO:0008006" key="3">
    <source>
        <dbReference type="Google" id="ProtNLM"/>
    </source>
</evidence>